<sequence>MKYRRPRRNRQTAFRKPPLRKRKPTYHEPPPPDFQRLNGNQHDALYKEVLKSVKYNWHLLEPLGDNYSSDTSSSKGVVLLKALCALELAKNANQIEPLHLDLAPWSCWELVWNNILSLSHDSIYLAGIFASKFRKEPGFRCHISETAGSIQNRYNGERSLNLARYESINACMIPWAKNHRIENLFLNINFQHFTNHIYKLHYKPWILLDLSEVTKNLENEDYYKVVNIPNLVALDLSNSSFVDDHFLYHLANVIKSDSKLKQLTLLRLNKCPKITKKGLRYLFEVSKDSFFASSLSYIESDLKIVPSKNFTQQFNVSREEDESIDYIDNTRWKLLPEEDLMTKLVARVPIGLKLHLLYKKFGKFIIKRSVKEENDELTPYDTTNTLNYLYKSKDTIIFDFMLHNEEFTVSDYGTITGKEKLEKSWKRRLFVRNKLASRLQYNYIANHNYTPIVKEVPKDTSKTEVKEIEAPIFRAGTKKRAPTASTKANKKPRKIITNVSSFFNM</sequence>
<name>A0A1E4RCK3_9ASCO</name>
<dbReference type="InterPro" id="IPR032675">
    <property type="entry name" value="LRR_dom_sf"/>
</dbReference>
<dbReference type="OrthoDB" id="4078956at2759"/>
<keyword evidence="3" id="KW-1185">Reference proteome</keyword>
<dbReference type="Proteomes" id="UP000095085">
    <property type="component" value="Unassembled WGS sequence"/>
</dbReference>
<evidence type="ECO:0000313" key="2">
    <source>
        <dbReference type="EMBL" id="ODV64971.1"/>
    </source>
</evidence>
<gene>
    <name evidence="2" type="ORF">HYPBUDRAFT_8429</name>
</gene>
<feature type="compositionally biased region" description="Basic residues" evidence="1">
    <location>
        <begin position="1"/>
        <end position="10"/>
    </location>
</feature>
<evidence type="ECO:0008006" key="4">
    <source>
        <dbReference type="Google" id="ProtNLM"/>
    </source>
</evidence>
<proteinExistence type="predicted"/>
<dbReference type="RefSeq" id="XP_020074038.1">
    <property type="nucleotide sequence ID" value="XM_020223734.1"/>
</dbReference>
<dbReference type="InterPro" id="IPR006553">
    <property type="entry name" value="Leu-rich_rpt_Cys-con_subtyp"/>
</dbReference>
<accession>A0A1E4RCK3</accession>
<evidence type="ECO:0000313" key="3">
    <source>
        <dbReference type="Proteomes" id="UP000095085"/>
    </source>
</evidence>
<dbReference type="SMART" id="SM00367">
    <property type="entry name" value="LRR_CC"/>
    <property type="match status" value="2"/>
</dbReference>
<evidence type="ECO:0000256" key="1">
    <source>
        <dbReference type="SAM" id="MobiDB-lite"/>
    </source>
</evidence>
<dbReference type="Gene3D" id="3.80.10.10">
    <property type="entry name" value="Ribonuclease Inhibitor"/>
    <property type="match status" value="1"/>
</dbReference>
<dbReference type="SUPFAM" id="SSF52047">
    <property type="entry name" value="RNI-like"/>
    <property type="match status" value="1"/>
</dbReference>
<dbReference type="EMBL" id="KV454546">
    <property type="protein sequence ID" value="ODV64971.1"/>
    <property type="molecule type" value="Genomic_DNA"/>
</dbReference>
<feature type="region of interest" description="Disordered" evidence="1">
    <location>
        <begin position="1"/>
        <end position="38"/>
    </location>
</feature>
<dbReference type="AlphaFoldDB" id="A0A1E4RCK3"/>
<protein>
    <recommendedName>
        <fullName evidence="4">RNI-like protein</fullName>
    </recommendedName>
</protein>
<reference evidence="3" key="1">
    <citation type="submission" date="2016-05" db="EMBL/GenBank/DDBJ databases">
        <title>Comparative genomics of biotechnologically important yeasts.</title>
        <authorList>
            <consortium name="DOE Joint Genome Institute"/>
            <person name="Riley R."/>
            <person name="Haridas S."/>
            <person name="Wolfe K.H."/>
            <person name="Lopes M.R."/>
            <person name="Hittinger C.T."/>
            <person name="Goker M."/>
            <person name="Salamov A."/>
            <person name="Wisecaver J."/>
            <person name="Long T.M."/>
            <person name="Aerts A.L."/>
            <person name="Barry K."/>
            <person name="Choi C."/>
            <person name="Clum A."/>
            <person name="Coughlan A.Y."/>
            <person name="Deshpande S."/>
            <person name="Douglass A.P."/>
            <person name="Hanson S.J."/>
            <person name="Klenk H.-P."/>
            <person name="Labutti K."/>
            <person name="Lapidus A."/>
            <person name="Lindquist E."/>
            <person name="Lipzen A."/>
            <person name="Meier-Kolthoff J.P."/>
            <person name="Ohm R.A."/>
            <person name="Otillar R.P."/>
            <person name="Pangilinan J."/>
            <person name="Peng Y."/>
            <person name="Rokas A."/>
            <person name="Rosa C.A."/>
            <person name="Scheuner C."/>
            <person name="Sibirny A.A."/>
            <person name="Slot J.C."/>
            <person name="Stielow J.B."/>
            <person name="Sun H."/>
            <person name="Kurtzman C.P."/>
            <person name="Blackwell M."/>
            <person name="Grigoriev I.V."/>
            <person name="Jeffries T.W."/>
        </authorList>
    </citation>
    <scope>NUCLEOTIDE SEQUENCE [LARGE SCALE GENOMIC DNA]</scope>
    <source>
        <strain evidence="3">NRRL Y-1933</strain>
    </source>
</reference>
<organism evidence="2 3">
    <name type="scientific">Hyphopichia burtonii NRRL Y-1933</name>
    <dbReference type="NCBI Taxonomy" id="984485"/>
    <lineage>
        <taxon>Eukaryota</taxon>
        <taxon>Fungi</taxon>
        <taxon>Dikarya</taxon>
        <taxon>Ascomycota</taxon>
        <taxon>Saccharomycotina</taxon>
        <taxon>Pichiomycetes</taxon>
        <taxon>Debaryomycetaceae</taxon>
        <taxon>Hyphopichia</taxon>
    </lineage>
</organism>
<dbReference type="GeneID" id="30998283"/>